<feature type="domain" description="Glutamate-ammonia ligase adenylyltransferase repeated" evidence="9">
    <location>
        <begin position="74"/>
        <end position="314"/>
    </location>
</feature>
<evidence type="ECO:0000259" key="10">
    <source>
        <dbReference type="Pfam" id="PF08335"/>
    </source>
</evidence>
<dbReference type="Pfam" id="PF08335">
    <property type="entry name" value="GlnD_UR_UTase"/>
    <property type="match status" value="2"/>
</dbReference>
<keyword evidence="5 7" id="KW-0460">Magnesium</keyword>
<dbReference type="OrthoDB" id="9759366at2"/>
<dbReference type="EC" id="2.7.7.42" evidence="7"/>
<dbReference type="GO" id="GO:0008882">
    <property type="term" value="F:[glutamate-ammonia-ligase] adenylyltransferase activity"/>
    <property type="evidence" value="ECO:0007669"/>
    <property type="project" value="UniProtKB-UniRule"/>
</dbReference>
<dbReference type="GO" id="GO:0005829">
    <property type="term" value="C:cytosol"/>
    <property type="evidence" value="ECO:0007669"/>
    <property type="project" value="TreeGrafter"/>
</dbReference>
<feature type="region of interest" description="Disordered" evidence="8">
    <location>
        <begin position="1"/>
        <end position="20"/>
    </location>
</feature>
<keyword evidence="6 7" id="KW-0511">Multifunctional enzyme</keyword>
<evidence type="ECO:0000256" key="2">
    <source>
        <dbReference type="ARBA" id="ARBA00022695"/>
    </source>
</evidence>
<dbReference type="Gene3D" id="1.20.120.1510">
    <property type="match status" value="1"/>
</dbReference>
<dbReference type="HAMAP" id="MF_00802">
    <property type="entry name" value="GlnE"/>
    <property type="match status" value="1"/>
</dbReference>
<dbReference type="GO" id="GO:0000820">
    <property type="term" value="P:regulation of glutamine family amino acid metabolic process"/>
    <property type="evidence" value="ECO:0007669"/>
    <property type="project" value="UniProtKB-UniRule"/>
</dbReference>
<evidence type="ECO:0000256" key="3">
    <source>
        <dbReference type="ARBA" id="ARBA00022741"/>
    </source>
</evidence>
<dbReference type="InterPro" id="IPR013546">
    <property type="entry name" value="PII_UdlTrfase/GS_AdlTrfase"/>
</dbReference>
<dbReference type="GO" id="GO:0005524">
    <property type="term" value="F:ATP binding"/>
    <property type="evidence" value="ECO:0007669"/>
    <property type="project" value="UniProtKB-UniRule"/>
</dbReference>
<protein>
    <recommendedName>
        <fullName evidence="7">Bifunctional glutamine synthetase adenylyltransferase/adenylyl-removing enzyme</fullName>
    </recommendedName>
    <alternativeName>
        <fullName evidence="7">ATP:glutamine synthetase adenylyltransferase</fullName>
    </alternativeName>
    <alternativeName>
        <fullName evidence="7">ATase</fullName>
    </alternativeName>
    <domain>
        <recommendedName>
            <fullName evidence="7">Glutamine synthetase adenylyl-L-tyrosine phosphorylase</fullName>
            <ecNumber evidence="7">2.7.7.89</ecNumber>
        </recommendedName>
        <alternativeName>
            <fullName evidence="7">Adenylyl removase</fullName>
            <shortName evidence="7">AR</shortName>
            <shortName evidence="7">AT-N</shortName>
        </alternativeName>
    </domain>
    <domain>
        <recommendedName>
            <fullName evidence="7">Glutamine synthetase adenylyl transferase</fullName>
            <ecNumber evidence="7">2.7.7.42</ecNumber>
        </recommendedName>
        <alternativeName>
            <fullName evidence="7">Adenylyl transferase</fullName>
            <shortName evidence="7">AT</shortName>
            <shortName evidence="7">AT-C</shortName>
        </alternativeName>
    </domain>
</protein>
<dbReference type="SUPFAM" id="SSF81301">
    <property type="entry name" value="Nucleotidyltransferase"/>
    <property type="match status" value="2"/>
</dbReference>
<dbReference type="Proteomes" id="UP000605148">
    <property type="component" value="Unassembled WGS sequence"/>
</dbReference>
<feature type="domain" description="PII-uridylyltransferase/Glutamine-synthetase adenylyltransferase" evidence="10">
    <location>
        <begin position="336"/>
        <end position="476"/>
    </location>
</feature>
<dbReference type="NCBIfam" id="NF008292">
    <property type="entry name" value="PRK11072.1"/>
    <property type="match status" value="1"/>
</dbReference>
<evidence type="ECO:0000256" key="6">
    <source>
        <dbReference type="ARBA" id="ARBA00023268"/>
    </source>
</evidence>
<feature type="domain" description="Glutamate-ammonia ligase adenylyltransferase repeated" evidence="9">
    <location>
        <begin position="589"/>
        <end position="830"/>
    </location>
</feature>
<keyword evidence="3 7" id="KW-0547">Nucleotide-binding</keyword>
<dbReference type="SUPFAM" id="SSF81593">
    <property type="entry name" value="Nucleotidyltransferase substrate binding subunit/domain"/>
    <property type="match status" value="2"/>
</dbReference>
<dbReference type="CDD" id="cd05401">
    <property type="entry name" value="NT_GlnE_GlnD_like"/>
    <property type="match status" value="2"/>
</dbReference>
<organism evidence="11 12">
    <name type="scientific">Roseibium aquae</name>
    <dbReference type="NCBI Taxonomy" id="1323746"/>
    <lineage>
        <taxon>Bacteria</taxon>
        <taxon>Pseudomonadati</taxon>
        <taxon>Pseudomonadota</taxon>
        <taxon>Alphaproteobacteria</taxon>
        <taxon>Hyphomicrobiales</taxon>
        <taxon>Stappiaceae</taxon>
        <taxon>Roseibium</taxon>
    </lineage>
</organism>
<keyword evidence="1 7" id="KW-0808">Transferase</keyword>
<dbReference type="Pfam" id="PF03710">
    <property type="entry name" value="GlnE"/>
    <property type="match status" value="2"/>
</dbReference>
<dbReference type="Gene3D" id="1.20.120.330">
    <property type="entry name" value="Nucleotidyltransferases domain 2"/>
    <property type="match status" value="2"/>
</dbReference>
<dbReference type="InterPro" id="IPR005190">
    <property type="entry name" value="GlnE_rpt_dom"/>
</dbReference>
<name>A0A916TN95_9HYPH</name>
<evidence type="ECO:0000259" key="9">
    <source>
        <dbReference type="Pfam" id="PF03710"/>
    </source>
</evidence>
<evidence type="ECO:0000313" key="12">
    <source>
        <dbReference type="Proteomes" id="UP000605148"/>
    </source>
</evidence>
<comment type="cofactor">
    <cofactor evidence="7">
        <name>Mg(2+)</name>
        <dbReference type="ChEBI" id="CHEBI:18420"/>
    </cofactor>
</comment>
<dbReference type="PANTHER" id="PTHR30621:SF0">
    <property type="entry name" value="BIFUNCTIONAL GLUTAMINE SYNTHETASE ADENYLYLTRANSFERASE_ADENYLYL-REMOVING ENZYME"/>
    <property type="match status" value="1"/>
</dbReference>
<feature type="region of interest" description="Adenylyl transferase" evidence="7">
    <location>
        <begin position="483"/>
        <end position="1001"/>
    </location>
</feature>
<dbReference type="GO" id="GO:0047388">
    <property type="term" value="F:[glutamine synthetase]-adenylyl-L-tyrosine phosphorylase activity"/>
    <property type="evidence" value="ECO:0007669"/>
    <property type="project" value="UniProtKB-EC"/>
</dbReference>
<dbReference type="EC" id="2.7.7.89" evidence="7"/>
<comment type="catalytic activity">
    <reaction evidence="7">
        <text>[glutamine synthetase]-O(4)-(5'-adenylyl)-L-tyrosine + phosphate = [glutamine synthetase]-L-tyrosine + ADP</text>
        <dbReference type="Rhea" id="RHEA:43716"/>
        <dbReference type="Rhea" id="RHEA-COMP:10660"/>
        <dbReference type="Rhea" id="RHEA-COMP:10661"/>
        <dbReference type="ChEBI" id="CHEBI:43474"/>
        <dbReference type="ChEBI" id="CHEBI:46858"/>
        <dbReference type="ChEBI" id="CHEBI:83624"/>
        <dbReference type="ChEBI" id="CHEBI:456216"/>
        <dbReference type="EC" id="2.7.7.89"/>
    </reaction>
</comment>
<dbReference type="AlphaFoldDB" id="A0A916TN95"/>
<evidence type="ECO:0000256" key="8">
    <source>
        <dbReference type="SAM" id="MobiDB-lite"/>
    </source>
</evidence>
<dbReference type="Gene3D" id="3.30.460.10">
    <property type="entry name" value="Beta Polymerase, domain 2"/>
    <property type="match status" value="2"/>
</dbReference>
<reference evidence="11" key="1">
    <citation type="journal article" date="2014" name="Int. J. Syst. Evol. Microbiol.">
        <title>Complete genome sequence of Corynebacterium casei LMG S-19264T (=DSM 44701T), isolated from a smear-ripened cheese.</title>
        <authorList>
            <consortium name="US DOE Joint Genome Institute (JGI-PGF)"/>
            <person name="Walter F."/>
            <person name="Albersmeier A."/>
            <person name="Kalinowski J."/>
            <person name="Ruckert C."/>
        </authorList>
    </citation>
    <scope>NUCLEOTIDE SEQUENCE</scope>
    <source>
        <strain evidence="11">CGMCC 1.12426</strain>
    </source>
</reference>
<keyword evidence="4 7" id="KW-0067">ATP-binding</keyword>
<proteinExistence type="inferred from homology"/>
<dbReference type="NCBIfam" id="NF010706">
    <property type="entry name" value="PRK14108.1"/>
    <property type="match status" value="1"/>
</dbReference>
<evidence type="ECO:0000256" key="1">
    <source>
        <dbReference type="ARBA" id="ARBA00022679"/>
    </source>
</evidence>
<dbReference type="RefSeq" id="WP_150497870.1">
    <property type="nucleotide sequence ID" value="NZ_BMFA01000019.1"/>
</dbReference>
<evidence type="ECO:0000313" key="11">
    <source>
        <dbReference type="EMBL" id="GGB63123.1"/>
    </source>
</evidence>
<accession>A0A916TN95</accession>
<keyword evidence="12" id="KW-1185">Reference proteome</keyword>
<dbReference type="InterPro" id="IPR023057">
    <property type="entry name" value="GlnE"/>
</dbReference>
<evidence type="ECO:0000256" key="7">
    <source>
        <dbReference type="HAMAP-Rule" id="MF_00802"/>
    </source>
</evidence>
<dbReference type="InterPro" id="IPR043519">
    <property type="entry name" value="NT_sf"/>
</dbReference>
<comment type="catalytic activity">
    <reaction evidence="7">
        <text>[glutamine synthetase]-L-tyrosine + ATP = [glutamine synthetase]-O(4)-(5'-adenylyl)-L-tyrosine + diphosphate</text>
        <dbReference type="Rhea" id="RHEA:18589"/>
        <dbReference type="Rhea" id="RHEA-COMP:10660"/>
        <dbReference type="Rhea" id="RHEA-COMP:10661"/>
        <dbReference type="ChEBI" id="CHEBI:30616"/>
        <dbReference type="ChEBI" id="CHEBI:33019"/>
        <dbReference type="ChEBI" id="CHEBI:46858"/>
        <dbReference type="ChEBI" id="CHEBI:83624"/>
        <dbReference type="EC" id="2.7.7.42"/>
    </reaction>
</comment>
<dbReference type="PANTHER" id="PTHR30621">
    <property type="entry name" value="GLUTAMINE SYNTHETASE ADENYLYLTRANSFERASE"/>
    <property type="match status" value="1"/>
</dbReference>
<comment type="function">
    <text evidence="7">Involved in the regulation of glutamine synthetase GlnA, a key enzyme in the process to assimilate ammonia. When cellular nitrogen levels are high, the C-terminal adenylyl transferase (AT) inactivates GlnA by covalent transfer of an adenylyl group from ATP to specific tyrosine residue of GlnA, thus reducing its activity. Conversely, when nitrogen levels are low, the N-terminal adenylyl removase (AR) activates GlnA by removing the adenylyl group by phosphorolysis, increasing its activity. The regulatory region of GlnE binds the signal transduction protein PII (GlnB) which indicates the nitrogen status of the cell.</text>
</comment>
<evidence type="ECO:0000256" key="4">
    <source>
        <dbReference type="ARBA" id="ARBA00022840"/>
    </source>
</evidence>
<dbReference type="EMBL" id="BMFA01000019">
    <property type="protein sequence ID" value="GGB63123.1"/>
    <property type="molecule type" value="Genomic_DNA"/>
</dbReference>
<gene>
    <name evidence="7 11" type="primary">glnE</name>
    <name evidence="11" type="ORF">GCM10011316_38740</name>
</gene>
<reference evidence="11" key="2">
    <citation type="submission" date="2020-09" db="EMBL/GenBank/DDBJ databases">
        <authorList>
            <person name="Sun Q."/>
            <person name="Zhou Y."/>
        </authorList>
    </citation>
    <scope>NUCLEOTIDE SEQUENCE</scope>
    <source>
        <strain evidence="11">CGMCC 1.12426</strain>
    </source>
</reference>
<comment type="caution">
    <text evidence="11">The sequence shown here is derived from an EMBL/GenBank/DDBJ whole genome shotgun (WGS) entry which is preliminary data.</text>
</comment>
<feature type="domain" description="PII-uridylyltransferase/Glutamine-synthetase adenylyltransferase" evidence="10">
    <location>
        <begin position="855"/>
        <end position="943"/>
    </location>
</feature>
<dbReference type="GO" id="GO:0000287">
    <property type="term" value="F:magnesium ion binding"/>
    <property type="evidence" value="ECO:0007669"/>
    <property type="project" value="UniProtKB-UniRule"/>
</dbReference>
<feature type="region of interest" description="Adenylyl removase" evidence="7">
    <location>
        <begin position="1"/>
        <end position="480"/>
    </location>
</feature>
<evidence type="ECO:0000256" key="5">
    <source>
        <dbReference type="ARBA" id="ARBA00022842"/>
    </source>
</evidence>
<sequence>MSETAATELAGETGRPGDEKEALNARIKTLPVNPEPERSNLFLKDLCDRPSSSGREALSDVFSRDPGCEAFVGAVLANSAYLRDLMMADADRLAGVLTEAPEARLTRLIEAARDTQAGTEAELMAALRKLKQDLALTLGLSDIAGAVDLDVVTGALARFADAALTAAIRFCLTDLANKNKFKPADPDRPEIGSGLIVLAMGKHGANELNYSSDIDLIVLYDPQTAPMAGSAEAPVEFVRLTRRLVKIMQDRTADGYIFRTDLRLRPDPGATPLAMSVPAALSYYESLGQNWERAALIKARPCAGDIPAGEAFLREIVPFIWRKYLDFAAIADVQAIKRQIHMHKGHGAIAVAGHNVKLGRGGIREVEFFVQTQQLIAGGRNPALRGRRTLDMLDGLLEAGWIKQDARDDLRAAYTFLRAVEHRIQMLNDEQTQLLPKDAEGLTRVANLMGFSDLSSFETAFVGHLKRVQGHYAELFEDEPALSSEIGNLVFTGDDHDPDTLETLSRLGFKHPAEAANIIKAWHFGRYPAMRSTKARERLTELHPALIGALAATDNADAALRAFDGFLAKLPAGVQLFALLRSNPHLLHLLATAMGAAPRLAETVSRRVHVLDSVLDPAFFGAMPSVDEFRSGLDRTLAQARFYEEALDRARIFAQEQQFLIGLRLISDTLTADKVGFALARLAEVVVDRILHRVVDHVGDSHGFVPGGEYAVLAMGKLGGREMTASSDLDLILLYHPPDGVKQSDSKRPLAITQYYTRLTQRLVTALSAPTAEGSLYEVDFRLRPSGNAGPLATNLDGFIAYQKSEAWTWEHMALTRARVIAASSPRFEARIRSVLCETLAQPRERPALADSVRSMRARIEKEKGSKDIWDLKQVAGGLVDIEFIAQFLQLAHCADQPGLLEQSTEGALTKLRDASVLAPADADSLLNALRLYHRLTQVLRMVLSGRFVPAEAPGGVLDLLIRAAGAPNLQHLELELVETQAAVRDCFIRLVGPVEAVEGK</sequence>
<comment type="similarity">
    <text evidence="7">Belongs to the GlnE family.</text>
</comment>
<keyword evidence="2 7" id="KW-0548">Nucleotidyltransferase</keyword>